<dbReference type="EMBL" id="JWZT01005293">
    <property type="protein sequence ID" value="KII61643.1"/>
    <property type="molecule type" value="Genomic_DNA"/>
</dbReference>
<proteinExistence type="predicted"/>
<accession>A0A0C2I8X8</accession>
<gene>
    <name evidence="2" type="ORF">RF11_08555</name>
</gene>
<dbReference type="InterPro" id="IPR024445">
    <property type="entry name" value="Tnp_ISXO2-like"/>
</dbReference>
<evidence type="ECO:0000313" key="3">
    <source>
        <dbReference type="Proteomes" id="UP000031668"/>
    </source>
</evidence>
<dbReference type="OMA" id="IFVRANI"/>
<sequence length="188" mass="21945">MPIKISTRLTAMWILTNPPRYDMEMESFGLSDNTVVEWFSYCREVPLDWCGKHSTRLGGPGSVRNNGSLEATKDLHNRFLLVQIEPGTTIMSDCWKSYRTLDERGFEHLCVNNFVNFVDPDTGAHTNGIERMRRDVRSKIPRYGTKQHHADGYLAEFIFKRMYPVIKDRLNQFFQAISSFYPPRKRIC</sequence>
<dbReference type="PANTHER" id="PTHR47163">
    <property type="entry name" value="DDE_TNP_IS1595 DOMAIN-CONTAINING PROTEIN"/>
    <property type="match status" value="1"/>
</dbReference>
<reference evidence="2 3" key="1">
    <citation type="journal article" date="2014" name="Genome Biol. Evol.">
        <title>The genome of the myxosporean Thelohanellus kitauei shows adaptations to nutrient acquisition within its fish host.</title>
        <authorList>
            <person name="Yang Y."/>
            <person name="Xiong J."/>
            <person name="Zhou Z."/>
            <person name="Huo F."/>
            <person name="Miao W."/>
            <person name="Ran C."/>
            <person name="Liu Y."/>
            <person name="Zhang J."/>
            <person name="Feng J."/>
            <person name="Wang M."/>
            <person name="Wang M."/>
            <person name="Wang L."/>
            <person name="Yao B."/>
        </authorList>
    </citation>
    <scope>NUCLEOTIDE SEQUENCE [LARGE SCALE GENOMIC DNA]</scope>
    <source>
        <strain evidence="2">Wuqing</strain>
    </source>
</reference>
<feature type="domain" description="ISXO2-like transposase" evidence="1">
    <location>
        <begin position="79"/>
        <end position="160"/>
    </location>
</feature>
<organism evidence="2 3">
    <name type="scientific">Thelohanellus kitauei</name>
    <name type="common">Myxosporean</name>
    <dbReference type="NCBI Taxonomy" id="669202"/>
    <lineage>
        <taxon>Eukaryota</taxon>
        <taxon>Metazoa</taxon>
        <taxon>Cnidaria</taxon>
        <taxon>Myxozoa</taxon>
        <taxon>Myxosporea</taxon>
        <taxon>Bivalvulida</taxon>
        <taxon>Platysporina</taxon>
        <taxon>Myxobolidae</taxon>
        <taxon>Thelohanellus</taxon>
    </lineage>
</organism>
<protein>
    <recommendedName>
        <fullName evidence="1">ISXO2-like transposase domain-containing protein</fullName>
    </recommendedName>
</protein>
<name>A0A0C2I8X8_THEKT</name>
<dbReference type="OrthoDB" id="6611384at2759"/>
<dbReference type="AlphaFoldDB" id="A0A0C2I8X8"/>
<dbReference type="InterPro" id="IPR053164">
    <property type="entry name" value="IS1016-like_transposase"/>
</dbReference>
<dbReference type="Pfam" id="PF12762">
    <property type="entry name" value="DDE_Tnp_IS1595"/>
    <property type="match status" value="1"/>
</dbReference>
<evidence type="ECO:0000259" key="1">
    <source>
        <dbReference type="Pfam" id="PF12762"/>
    </source>
</evidence>
<evidence type="ECO:0000313" key="2">
    <source>
        <dbReference type="EMBL" id="KII61643.1"/>
    </source>
</evidence>
<dbReference type="PANTHER" id="PTHR47163:SF2">
    <property type="entry name" value="SI:DKEY-17M8.2"/>
    <property type="match status" value="1"/>
</dbReference>
<comment type="caution">
    <text evidence="2">The sequence shown here is derived from an EMBL/GenBank/DDBJ whole genome shotgun (WGS) entry which is preliminary data.</text>
</comment>
<keyword evidence="3" id="KW-1185">Reference proteome</keyword>
<dbReference type="Proteomes" id="UP000031668">
    <property type="component" value="Unassembled WGS sequence"/>
</dbReference>